<evidence type="ECO:0000313" key="2">
    <source>
        <dbReference type="EMBL" id="PPS11872.1"/>
    </source>
</evidence>
<evidence type="ECO:0000313" key="3">
    <source>
        <dbReference type="Proteomes" id="UP000239757"/>
    </source>
</evidence>
<proteinExistence type="predicted"/>
<dbReference type="Proteomes" id="UP000239757">
    <property type="component" value="Unassembled WGS sequence"/>
</dbReference>
<reference evidence="2 3" key="1">
    <citation type="submission" date="2015-01" db="EMBL/GenBank/DDBJ databases">
        <title>Genome of allotetraploid Gossypium barbadense reveals genomic plasticity and fiber elongation in cotton evolution.</title>
        <authorList>
            <person name="Chen X."/>
            <person name="Liu X."/>
            <person name="Zhao B."/>
            <person name="Zheng H."/>
            <person name="Hu Y."/>
            <person name="Lu G."/>
            <person name="Yang C."/>
            <person name="Chen J."/>
            <person name="Shan C."/>
            <person name="Zhang L."/>
            <person name="Zhou Y."/>
            <person name="Wang L."/>
            <person name="Guo W."/>
            <person name="Bai Y."/>
            <person name="Ruan J."/>
            <person name="Shangguan X."/>
            <person name="Mao Y."/>
            <person name="Jiang J."/>
            <person name="Zhu Y."/>
            <person name="Lei J."/>
            <person name="Kang H."/>
            <person name="Chen S."/>
            <person name="He X."/>
            <person name="Wang R."/>
            <person name="Wang Y."/>
            <person name="Chen J."/>
            <person name="Wang L."/>
            <person name="Yu S."/>
            <person name="Wang B."/>
            <person name="Wei J."/>
            <person name="Song S."/>
            <person name="Lu X."/>
            <person name="Gao Z."/>
            <person name="Gu W."/>
            <person name="Deng X."/>
            <person name="Ma D."/>
            <person name="Wang S."/>
            <person name="Liang W."/>
            <person name="Fang L."/>
            <person name="Cai C."/>
            <person name="Zhu X."/>
            <person name="Zhou B."/>
            <person name="Zhang Y."/>
            <person name="Chen Z."/>
            <person name="Xu S."/>
            <person name="Zhu R."/>
            <person name="Wang S."/>
            <person name="Zhang T."/>
            <person name="Zhao G."/>
        </authorList>
    </citation>
    <scope>NUCLEOTIDE SEQUENCE [LARGE SCALE GENOMIC DNA]</scope>
    <source>
        <strain evidence="3">cv. Xinhai21</strain>
        <tissue evidence="2">Leaf</tissue>
    </source>
</reference>
<dbReference type="AlphaFoldDB" id="A0A2P5Y8E6"/>
<organism evidence="2 3">
    <name type="scientific">Gossypium barbadense</name>
    <name type="common">Sea Island cotton</name>
    <name type="synonym">Hibiscus barbadensis</name>
    <dbReference type="NCBI Taxonomy" id="3634"/>
    <lineage>
        <taxon>Eukaryota</taxon>
        <taxon>Viridiplantae</taxon>
        <taxon>Streptophyta</taxon>
        <taxon>Embryophyta</taxon>
        <taxon>Tracheophyta</taxon>
        <taxon>Spermatophyta</taxon>
        <taxon>Magnoliopsida</taxon>
        <taxon>eudicotyledons</taxon>
        <taxon>Gunneridae</taxon>
        <taxon>Pentapetalae</taxon>
        <taxon>rosids</taxon>
        <taxon>malvids</taxon>
        <taxon>Malvales</taxon>
        <taxon>Malvaceae</taxon>
        <taxon>Malvoideae</taxon>
        <taxon>Gossypium</taxon>
    </lineage>
</organism>
<dbReference type="EMBL" id="KZ663539">
    <property type="protein sequence ID" value="PPS11872.1"/>
    <property type="molecule type" value="Genomic_DNA"/>
</dbReference>
<feature type="region of interest" description="Disordered" evidence="1">
    <location>
        <begin position="1"/>
        <end position="89"/>
    </location>
</feature>
<feature type="compositionally biased region" description="Basic and acidic residues" evidence="1">
    <location>
        <begin position="70"/>
        <end position="81"/>
    </location>
</feature>
<name>A0A2P5Y8E6_GOSBA</name>
<sequence>MAEEGMKGGKEREDGKESGRDGGKRGKETISISTPINLKKSSRNIEQPVLYLNIQPFNKGSSSSSSKGRLPKEVSLDKDGSESISGSIN</sequence>
<accession>A0A2P5Y8E6</accession>
<evidence type="ECO:0000256" key="1">
    <source>
        <dbReference type="SAM" id="MobiDB-lite"/>
    </source>
</evidence>
<dbReference type="OrthoDB" id="20172at2759"/>
<protein>
    <submittedName>
        <fullName evidence="2">Uncharacterized protein</fullName>
    </submittedName>
</protein>
<feature type="compositionally biased region" description="Basic and acidic residues" evidence="1">
    <location>
        <begin position="1"/>
        <end position="28"/>
    </location>
</feature>
<gene>
    <name evidence="2" type="ORF">GOBAR_AA08777</name>
</gene>